<comment type="caution">
    <text evidence="14">The sequence shown here is derived from an EMBL/GenBank/DDBJ whole genome shotgun (WGS) entry which is preliminary data.</text>
</comment>
<organism evidence="14 15">
    <name type="scientific">Candidatus Pantoea multigeneris</name>
    <dbReference type="NCBI Taxonomy" id="2608357"/>
    <lineage>
        <taxon>Bacteria</taxon>
        <taxon>Pseudomonadati</taxon>
        <taxon>Pseudomonadota</taxon>
        <taxon>Gammaproteobacteria</taxon>
        <taxon>Enterobacterales</taxon>
        <taxon>Erwiniaceae</taxon>
        <taxon>Pantoea</taxon>
    </lineage>
</organism>
<evidence type="ECO:0000256" key="7">
    <source>
        <dbReference type="ARBA" id="ARBA00022801"/>
    </source>
</evidence>
<keyword evidence="15" id="KW-1185">Reference proteome</keyword>
<keyword evidence="8" id="KW-0862">Zinc</keyword>
<keyword evidence="3" id="KW-1003">Cell membrane</keyword>
<dbReference type="CDD" id="cd07328">
    <property type="entry name" value="M48_Ste24p_like"/>
    <property type="match status" value="1"/>
</dbReference>
<evidence type="ECO:0000256" key="11">
    <source>
        <dbReference type="ARBA" id="ARBA00023136"/>
    </source>
</evidence>
<dbReference type="PANTHER" id="PTHR43221:SF1">
    <property type="entry name" value="PROTEASE HTPX"/>
    <property type="match status" value="1"/>
</dbReference>
<keyword evidence="7" id="KW-0378">Hydrolase</keyword>
<keyword evidence="5 12" id="KW-0812">Transmembrane</keyword>
<comment type="subcellular location">
    <subcellularLocation>
        <location evidence="2">Cell membrane</location>
        <topology evidence="2">Multi-pass membrane protein</topology>
    </subcellularLocation>
</comment>
<feature type="transmembrane region" description="Helical" evidence="12">
    <location>
        <begin position="99"/>
        <end position="126"/>
    </location>
</feature>
<evidence type="ECO:0000256" key="6">
    <source>
        <dbReference type="ARBA" id="ARBA00022723"/>
    </source>
</evidence>
<keyword evidence="9 12" id="KW-1133">Transmembrane helix</keyword>
<keyword evidence="10 14" id="KW-0482">Metalloprotease</keyword>
<feature type="transmembrane region" description="Helical" evidence="12">
    <location>
        <begin position="9"/>
        <end position="27"/>
    </location>
</feature>
<proteinExistence type="predicted"/>
<evidence type="ECO:0000256" key="12">
    <source>
        <dbReference type="SAM" id="Phobius"/>
    </source>
</evidence>
<evidence type="ECO:0000256" key="1">
    <source>
        <dbReference type="ARBA" id="ARBA00001947"/>
    </source>
</evidence>
<evidence type="ECO:0000256" key="3">
    <source>
        <dbReference type="ARBA" id="ARBA00022475"/>
    </source>
</evidence>
<feature type="transmembrane region" description="Helical" evidence="12">
    <location>
        <begin position="138"/>
        <end position="161"/>
    </location>
</feature>
<reference evidence="14 15" key="1">
    <citation type="journal article" date="2019" name="bioRxiv">
        <title>Bacteria contribute to plant secondary compound degradation in a generalist herbivore system.</title>
        <authorList>
            <person name="Francoeur C.B."/>
            <person name="Khadempour L."/>
            <person name="Moreira-Soto R.D."/>
            <person name="Gotting K."/>
            <person name="Book A.J."/>
            <person name="Pinto-Tomas A.A."/>
            <person name="Keefover-Ring K."/>
            <person name="Currie C.R."/>
        </authorList>
    </citation>
    <scope>NUCLEOTIDE SEQUENCE [LARGE SCALE GENOMIC DNA]</scope>
    <source>
        <strain evidence="14">Acro-835</strain>
    </source>
</reference>
<keyword evidence="6" id="KW-0479">Metal-binding</keyword>
<dbReference type="RefSeq" id="WP_167017152.1">
    <property type="nucleotide sequence ID" value="NZ_VWXF01000009.1"/>
</dbReference>
<dbReference type="Gene3D" id="3.30.2010.10">
    <property type="entry name" value="Metalloproteases ('zincins'), catalytic domain"/>
    <property type="match status" value="1"/>
</dbReference>
<evidence type="ECO:0000256" key="8">
    <source>
        <dbReference type="ARBA" id="ARBA00022833"/>
    </source>
</evidence>
<keyword evidence="11 12" id="KW-0472">Membrane</keyword>
<evidence type="ECO:0000313" key="15">
    <source>
        <dbReference type="Proteomes" id="UP001515683"/>
    </source>
</evidence>
<dbReference type="GO" id="GO:0008237">
    <property type="term" value="F:metallopeptidase activity"/>
    <property type="evidence" value="ECO:0007669"/>
    <property type="project" value="UniProtKB-KW"/>
</dbReference>
<evidence type="ECO:0000259" key="13">
    <source>
        <dbReference type="Pfam" id="PF01435"/>
    </source>
</evidence>
<evidence type="ECO:0000256" key="10">
    <source>
        <dbReference type="ARBA" id="ARBA00023049"/>
    </source>
</evidence>
<protein>
    <submittedName>
        <fullName evidence="14">M48 family metalloprotease</fullName>
    </submittedName>
</protein>
<keyword evidence="4" id="KW-0645">Protease</keyword>
<comment type="cofactor">
    <cofactor evidence="1">
        <name>Zn(2+)</name>
        <dbReference type="ChEBI" id="CHEBI:29105"/>
    </cofactor>
</comment>
<dbReference type="InterPro" id="IPR001915">
    <property type="entry name" value="Peptidase_M48"/>
</dbReference>
<evidence type="ECO:0000256" key="9">
    <source>
        <dbReference type="ARBA" id="ARBA00022989"/>
    </source>
</evidence>
<dbReference type="InterPro" id="IPR050083">
    <property type="entry name" value="HtpX_protease"/>
</dbReference>
<evidence type="ECO:0000256" key="2">
    <source>
        <dbReference type="ARBA" id="ARBA00004651"/>
    </source>
</evidence>
<accession>A0ABX0REC4</accession>
<sequence length="607" mass="68958">MKKGFSRILIYLLLSLFLIPITTLIFTEYGSHKFGNEVASIIIDNARKQNQDVTEVQAFLDEHPPQSVCVPVDSDLQDYQNSVCPLGSELWQFHAFTKLSVALIVFGVFILLLIAALSGLAFVGPAIQAISLRLARPILILVTLIEVLVQGVLLVWLSFWITAFFTNSYFPKLILLIGLAVVVGIFCILKGIFRRLPPPDDTEGIEVTRTHAPALWARLGQLAARLGTTAPDHVIAGIDASFYVTEAPLSVKKQKLRGRKLYVSLPLLRHLTPEQADGVMIHELTHLQKGDTASSAALGPKLHHLDLYIELMGENPFTLAVYYPLAVYRMLFELAWQRYSRDREFIADRKAAEVAGPATIVESLVKISAYSAYWGEVEHEMFARNERHEETLNMRDAIAKGLTDYAHSDGFTSMMREQNVPHPFDSHPPLSERMQSVGHVIDERDFAAVATLMPQHSWVDLVPHADEIEQTLWQRYESDFSSAHEESLSWRYEPVGEEQIALVEKYFPSVTYKLRKGREISVGWQGVTEPKHGKVWSWDEIRTATFNSMLGITYVIFYFHEKQDNGKKVRMVFLPGIRKKLTEFSEDIGKFLYRHQVMREQQKNTES</sequence>
<evidence type="ECO:0000256" key="4">
    <source>
        <dbReference type="ARBA" id="ARBA00022670"/>
    </source>
</evidence>
<feature type="transmembrane region" description="Helical" evidence="12">
    <location>
        <begin position="173"/>
        <end position="193"/>
    </location>
</feature>
<evidence type="ECO:0000256" key="5">
    <source>
        <dbReference type="ARBA" id="ARBA00022692"/>
    </source>
</evidence>
<dbReference type="Pfam" id="PF01435">
    <property type="entry name" value="Peptidase_M48"/>
    <property type="match status" value="1"/>
</dbReference>
<dbReference type="Proteomes" id="UP001515683">
    <property type="component" value="Unassembled WGS sequence"/>
</dbReference>
<evidence type="ECO:0000313" key="14">
    <source>
        <dbReference type="EMBL" id="NIF23701.1"/>
    </source>
</evidence>
<gene>
    <name evidence="14" type="ORF">F3J40_19160</name>
</gene>
<dbReference type="PANTHER" id="PTHR43221">
    <property type="entry name" value="PROTEASE HTPX"/>
    <property type="match status" value="1"/>
</dbReference>
<name>A0ABX0REC4_9GAMM</name>
<dbReference type="EMBL" id="VWXF01000009">
    <property type="protein sequence ID" value="NIF23701.1"/>
    <property type="molecule type" value="Genomic_DNA"/>
</dbReference>
<feature type="domain" description="Peptidase M48" evidence="13">
    <location>
        <begin position="257"/>
        <end position="437"/>
    </location>
</feature>